<name>A0AAP0NQE4_9MAGN</name>
<dbReference type="EMBL" id="JBBNAG010000008">
    <property type="protein sequence ID" value="KAK9112481.1"/>
    <property type="molecule type" value="Genomic_DNA"/>
</dbReference>
<evidence type="ECO:0000313" key="2">
    <source>
        <dbReference type="Proteomes" id="UP001419268"/>
    </source>
</evidence>
<evidence type="ECO:0000313" key="1">
    <source>
        <dbReference type="EMBL" id="KAK9112481.1"/>
    </source>
</evidence>
<organism evidence="1 2">
    <name type="scientific">Stephania cephalantha</name>
    <dbReference type="NCBI Taxonomy" id="152367"/>
    <lineage>
        <taxon>Eukaryota</taxon>
        <taxon>Viridiplantae</taxon>
        <taxon>Streptophyta</taxon>
        <taxon>Embryophyta</taxon>
        <taxon>Tracheophyta</taxon>
        <taxon>Spermatophyta</taxon>
        <taxon>Magnoliopsida</taxon>
        <taxon>Ranunculales</taxon>
        <taxon>Menispermaceae</taxon>
        <taxon>Menispermoideae</taxon>
        <taxon>Cissampelideae</taxon>
        <taxon>Stephania</taxon>
    </lineage>
</organism>
<dbReference type="AlphaFoldDB" id="A0AAP0NQE4"/>
<sequence length="59" mass="6965">MKSEKQQKLFSSTRLLPLSPLIPNFLKSHCPKFFVTLSYPTNCYIYSNKRRSLGKKNRE</sequence>
<accession>A0AAP0NQE4</accession>
<proteinExistence type="predicted"/>
<comment type="caution">
    <text evidence="1">The sequence shown here is derived from an EMBL/GenBank/DDBJ whole genome shotgun (WGS) entry which is preliminary data.</text>
</comment>
<keyword evidence="2" id="KW-1185">Reference proteome</keyword>
<gene>
    <name evidence="1" type="ORF">Scep_020000</name>
</gene>
<protein>
    <submittedName>
        <fullName evidence="1">Uncharacterized protein</fullName>
    </submittedName>
</protein>
<dbReference type="Proteomes" id="UP001419268">
    <property type="component" value="Unassembled WGS sequence"/>
</dbReference>
<reference evidence="1 2" key="1">
    <citation type="submission" date="2024-01" db="EMBL/GenBank/DDBJ databases">
        <title>Genome assemblies of Stephania.</title>
        <authorList>
            <person name="Yang L."/>
        </authorList>
    </citation>
    <scope>NUCLEOTIDE SEQUENCE [LARGE SCALE GENOMIC DNA]</scope>
    <source>
        <strain evidence="1">JXDWG</strain>
        <tissue evidence="1">Leaf</tissue>
    </source>
</reference>